<dbReference type="PROSITE" id="PS00678">
    <property type="entry name" value="WD_REPEATS_1"/>
    <property type="match status" value="6"/>
</dbReference>
<evidence type="ECO:0000256" key="4">
    <source>
        <dbReference type="SAM" id="MobiDB-lite"/>
    </source>
</evidence>
<dbReference type="InterPro" id="IPR050349">
    <property type="entry name" value="WD_LIS1/nudF_dynein_reg"/>
</dbReference>
<feature type="repeat" description="WD" evidence="3">
    <location>
        <begin position="501"/>
        <end position="535"/>
    </location>
</feature>
<keyword evidence="2" id="KW-0677">Repeat</keyword>
<evidence type="ECO:0000256" key="1">
    <source>
        <dbReference type="ARBA" id="ARBA00022574"/>
    </source>
</evidence>
<feature type="compositionally biased region" description="Polar residues" evidence="4">
    <location>
        <begin position="955"/>
        <end position="967"/>
    </location>
</feature>
<dbReference type="PROSITE" id="PS50294">
    <property type="entry name" value="WD_REPEATS_REGION"/>
    <property type="match status" value="7"/>
</dbReference>
<dbReference type="CDD" id="cd00200">
    <property type="entry name" value="WD40"/>
    <property type="match status" value="1"/>
</dbReference>
<feature type="repeat" description="WD" evidence="3">
    <location>
        <begin position="547"/>
        <end position="588"/>
    </location>
</feature>
<sequence>MTLVGASGSGKSSLLRAGLIPALARGALPAKGSANWPVVLTVPGADPVRALVDQIPCLSEALDASADTAGEEFAAKVRAACVSHAERLARPEARLVLVADQFEEAFTLCRDDARRSAFIRALQAACTPATPGGPVPAVVILGLRADFYGRCLEYAELAGALQDRQMVLGPMTSTELRDAITRPAQAVGLRPEAGLVEVLRRDLGGTPGAGGAGAYDPGALPLLSHALLAIWQRRQAGRLTVSGYRAAGGIHGAVAATAERAWAQLRPDGQAAARRLLLRLVRIGEDTRDTRRRTSSAELTRHSPDSAAAAEALEVLARERLVTLDAGCVEISHEALLRAWPRLRRWIDQDRAGNLARQRLEEDAAAWERQGRDPSLIYRGARLETVRYQMKPAERVELTTAARAFLTASTRHRRRAIWARRGAVAAVALAAVVAVAAAAVAVRQRDEAVFRQVLAEADRLQATDQSLSAQLNLVAHRMRRDDKDVYTRLISTTNTPLATPLTGHTGAVYLTSFRPDGRVLATASYDNTARLWDLRDPTHPAPLGKPLAGHTSWVTTAVFRPDGRLLATAGDDKTIRLWDVTDPANASPVGRPITGTNGTVYLVAFSPDGHTLATANEDHTVRLWDVRDPAHPAPLGRPLTGHTAAVRSVAFSPDGRLLASAGDDQTIRLWNVASPAHAVLMGRPLTGHSALVHSVAISPDGRTLASGSKDKTIRLWNVSDPARPAPLGAPLTGHNGPVWSVKFSPDGRALASGSVDSTTRLWNLADPSTANQLGPPLTANTGIVFAVEFSPDGRTLAAGSADSVVRVWSIPRASSPVTPPASCGWPPARTETRSPPRATTRPSICGAWPTRAVPLPWAKSPSTRDSPTGRRSAPTETPSPRQAMTKPSAFGTSPTGPAPFRSGNRSRHTTGTRRRSTSTPADTSSRRPATTRPSNCGTPSTPTARPPLAHRSPATPATSTPSRSAPTGNCWPPRAATRPSGCGTYGTRPTRCLSRMCFPATPGP</sequence>
<dbReference type="SMART" id="SM00320">
    <property type="entry name" value="WD40"/>
    <property type="match status" value="7"/>
</dbReference>
<evidence type="ECO:0000313" key="6">
    <source>
        <dbReference type="EMBL" id="GFJ93733.1"/>
    </source>
</evidence>
<dbReference type="PROSITE" id="PS50082">
    <property type="entry name" value="WD_REPEATS_2"/>
    <property type="match status" value="7"/>
</dbReference>
<feature type="repeat" description="WD" evidence="3">
    <location>
        <begin position="777"/>
        <end position="818"/>
    </location>
</feature>
<feature type="repeat" description="WD" evidence="3">
    <location>
        <begin position="639"/>
        <end position="674"/>
    </location>
</feature>
<proteinExistence type="predicted"/>
<feature type="repeat" description="WD" evidence="3">
    <location>
        <begin position="685"/>
        <end position="719"/>
    </location>
</feature>
<feature type="compositionally biased region" description="Basic residues" evidence="4">
    <location>
        <begin position="904"/>
        <end position="916"/>
    </location>
</feature>
<protein>
    <recommendedName>
        <fullName evidence="5">Novel STAND NTPase 1 domain-containing protein</fullName>
    </recommendedName>
</protein>
<dbReference type="Pfam" id="PF00400">
    <property type="entry name" value="WD40"/>
    <property type="match status" value="7"/>
</dbReference>
<reference evidence="6 7" key="1">
    <citation type="submission" date="2020-03" db="EMBL/GenBank/DDBJ databases">
        <title>Whole genome shotgun sequence of Phytohabitans rumicis NBRC 108638.</title>
        <authorList>
            <person name="Komaki H."/>
            <person name="Tamura T."/>
        </authorList>
    </citation>
    <scope>NUCLEOTIDE SEQUENCE [LARGE SCALE GENOMIC DNA]</scope>
    <source>
        <strain evidence="6 7">NBRC 108638</strain>
    </source>
</reference>
<evidence type="ECO:0000259" key="5">
    <source>
        <dbReference type="Pfam" id="PF20703"/>
    </source>
</evidence>
<keyword evidence="1 3" id="KW-0853">WD repeat</keyword>
<reference evidence="6 7" key="2">
    <citation type="submission" date="2020-03" db="EMBL/GenBank/DDBJ databases">
        <authorList>
            <person name="Ichikawa N."/>
            <person name="Kimura A."/>
            <person name="Kitahashi Y."/>
            <person name="Uohara A."/>
        </authorList>
    </citation>
    <scope>NUCLEOTIDE SEQUENCE [LARGE SCALE GENOMIC DNA]</scope>
    <source>
        <strain evidence="6 7">NBRC 108638</strain>
    </source>
</reference>
<feature type="repeat" description="WD" evidence="3">
    <location>
        <begin position="593"/>
        <end position="627"/>
    </location>
</feature>
<evidence type="ECO:0000256" key="3">
    <source>
        <dbReference type="PROSITE-ProRule" id="PRU00221"/>
    </source>
</evidence>
<dbReference type="AlphaFoldDB" id="A0A6V8L917"/>
<dbReference type="PRINTS" id="PR00320">
    <property type="entry name" value="GPROTEINBRPT"/>
</dbReference>
<dbReference type="PANTHER" id="PTHR44129">
    <property type="entry name" value="WD REPEAT-CONTAINING PROTEIN POP1"/>
    <property type="match status" value="1"/>
</dbReference>
<feature type="region of interest" description="Disordered" evidence="4">
    <location>
        <begin position="813"/>
        <end position="986"/>
    </location>
</feature>
<feature type="domain" description="Novel STAND NTPase 1" evidence="5">
    <location>
        <begin position="2"/>
        <end position="374"/>
    </location>
</feature>
<keyword evidence="7" id="KW-1185">Reference proteome</keyword>
<dbReference type="SUPFAM" id="SSF50978">
    <property type="entry name" value="WD40 repeat-like"/>
    <property type="match status" value="1"/>
</dbReference>
<evidence type="ECO:0000256" key="2">
    <source>
        <dbReference type="ARBA" id="ARBA00022737"/>
    </source>
</evidence>
<dbReference type="InterPro" id="IPR001680">
    <property type="entry name" value="WD40_rpt"/>
</dbReference>
<dbReference type="InterPro" id="IPR020472">
    <property type="entry name" value="WD40_PAC1"/>
</dbReference>
<dbReference type="Gene3D" id="2.130.10.10">
    <property type="entry name" value="YVTN repeat-like/Quinoprotein amine dehydrogenase"/>
    <property type="match status" value="3"/>
</dbReference>
<accession>A0A6V8L917</accession>
<dbReference type="EMBL" id="BLPG01000001">
    <property type="protein sequence ID" value="GFJ93733.1"/>
    <property type="molecule type" value="Genomic_DNA"/>
</dbReference>
<dbReference type="Proteomes" id="UP000482960">
    <property type="component" value="Unassembled WGS sequence"/>
</dbReference>
<name>A0A6V8L917_9ACTN</name>
<evidence type="ECO:0000313" key="7">
    <source>
        <dbReference type="Proteomes" id="UP000482960"/>
    </source>
</evidence>
<dbReference type="InterPro" id="IPR036322">
    <property type="entry name" value="WD40_repeat_dom_sf"/>
</dbReference>
<dbReference type="InterPro" id="IPR049052">
    <property type="entry name" value="nSTAND1"/>
</dbReference>
<gene>
    <name evidence="6" type="ORF">Prum_073750</name>
</gene>
<feature type="compositionally biased region" description="Polar residues" evidence="4">
    <location>
        <begin position="920"/>
        <end position="943"/>
    </location>
</feature>
<dbReference type="InterPro" id="IPR019775">
    <property type="entry name" value="WD40_repeat_CS"/>
</dbReference>
<comment type="caution">
    <text evidence="6">The sequence shown here is derived from an EMBL/GenBank/DDBJ whole genome shotgun (WGS) entry which is preliminary data.</text>
</comment>
<feature type="repeat" description="WD" evidence="3">
    <location>
        <begin position="731"/>
        <end position="772"/>
    </location>
</feature>
<dbReference type="Pfam" id="PF20703">
    <property type="entry name" value="nSTAND1"/>
    <property type="match status" value="1"/>
</dbReference>
<dbReference type="InterPro" id="IPR015943">
    <property type="entry name" value="WD40/YVTN_repeat-like_dom_sf"/>
</dbReference>
<organism evidence="6 7">
    <name type="scientific">Phytohabitans rumicis</name>
    <dbReference type="NCBI Taxonomy" id="1076125"/>
    <lineage>
        <taxon>Bacteria</taxon>
        <taxon>Bacillati</taxon>
        <taxon>Actinomycetota</taxon>
        <taxon>Actinomycetes</taxon>
        <taxon>Micromonosporales</taxon>
        <taxon>Micromonosporaceae</taxon>
    </lineage>
</organism>